<dbReference type="EMBL" id="SHOE01000042">
    <property type="protein sequence ID" value="NKJ70578.1"/>
    <property type="molecule type" value="Genomic_DNA"/>
</dbReference>
<accession>A0ABX1I2B0</accession>
<protein>
    <recommendedName>
        <fullName evidence="4">DUF3624 domain-containing protein</fullName>
    </recommendedName>
</protein>
<organism evidence="2 3">
    <name type="scientific">Vibrio chemaguriensis</name>
    <dbReference type="NCBI Taxonomy" id="2527672"/>
    <lineage>
        <taxon>Bacteria</taxon>
        <taxon>Pseudomonadati</taxon>
        <taxon>Pseudomonadota</taxon>
        <taxon>Gammaproteobacteria</taxon>
        <taxon>Vibrionales</taxon>
        <taxon>Vibrionaceae</taxon>
        <taxon>Vibrio</taxon>
    </lineage>
</organism>
<evidence type="ECO:0008006" key="4">
    <source>
        <dbReference type="Google" id="ProtNLM"/>
    </source>
</evidence>
<evidence type="ECO:0000256" key="1">
    <source>
        <dbReference type="SAM" id="Phobius"/>
    </source>
</evidence>
<feature type="transmembrane region" description="Helical" evidence="1">
    <location>
        <begin position="36"/>
        <end position="53"/>
    </location>
</feature>
<dbReference type="RefSeq" id="WP_137282137.1">
    <property type="nucleotide sequence ID" value="NZ_SHOE01000042.1"/>
</dbReference>
<reference evidence="2 3" key="1">
    <citation type="journal article" date="2019" name="Curr. Microbiol.">
        <title>Vibrio chemaguriensis sp. nov., from Sundarbans, Bay of Bengal.</title>
        <authorList>
            <person name="Ghosh A."/>
            <person name="Bhadury P."/>
        </authorList>
    </citation>
    <scope>NUCLEOTIDE SEQUENCE [LARGE SCALE GENOMIC DNA]</scope>
    <source>
        <strain evidence="2 3">Iso1</strain>
    </source>
</reference>
<evidence type="ECO:0000313" key="3">
    <source>
        <dbReference type="Proteomes" id="UP000778757"/>
    </source>
</evidence>
<name>A0ABX1I2B0_9VIBR</name>
<keyword evidence="1" id="KW-0472">Membrane</keyword>
<keyword evidence="1" id="KW-1133">Transmembrane helix</keyword>
<proteinExistence type="predicted"/>
<sequence length="96" mass="10759">MNLIKCGLCGFEFERGAKICRGCHGHIKYGAGGLKWLFGTLYGGVIWYLLTYINDNWYGIKDSVGGTIILVFFILGCIHAAYMFRKKVNTVKAIDD</sequence>
<comment type="caution">
    <text evidence="2">The sequence shown here is derived from an EMBL/GenBank/DDBJ whole genome shotgun (WGS) entry which is preliminary data.</text>
</comment>
<keyword evidence="3" id="KW-1185">Reference proteome</keyword>
<dbReference type="Proteomes" id="UP000778757">
    <property type="component" value="Unassembled WGS sequence"/>
</dbReference>
<gene>
    <name evidence="2" type="ORF">EX191_22945</name>
</gene>
<evidence type="ECO:0000313" key="2">
    <source>
        <dbReference type="EMBL" id="NKJ70578.1"/>
    </source>
</evidence>
<keyword evidence="1" id="KW-0812">Transmembrane</keyword>
<feature type="transmembrane region" description="Helical" evidence="1">
    <location>
        <begin position="65"/>
        <end position="84"/>
    </location>
</feature>